<keyword evidence="3" id="KW-1003">Cell membrane</keyword>
<dbReference type="Proteomes" id="UP000199013">
    <property type="component" value="Unassembled WGS sequence"/>
</dbReference>
<evidence type="ECO:0000256" key="1">
    <source>
        <dbReference type="ARBA" id="ARBA00004651"/>
    </source>
</evidence>
<feature type="transmembrane region" description="Helical" evidence="7">
    <location>
        <begin position="274"/>
        <end position="298"/>
    </location>
</feature>
<feature type="transmembrane region" description="Helical" evidence="7">
    <location>
        <begin position="171"/>
        <end position="193"/>
    </location>
</feature>
<dbReference type="PRINTS" id="PR01036">
    <property type="entry name" value="TCRTETB"/>
</dbReference>
<keyword evidence="2" id="KW-0813">Transport</keyword>
<evidence type="ECO:0000259" key="8">
    <source>
        <dbReference type="PROSITE" id="PS50850"/>
    </source>
</evidence>
<dbReference type="Gene3D" id="1.20.1720.10">
    <property type="entry name" value="Multidrug resistance protein D"/>
    <property type="match status" value="1"/>
</dbReference>
<proteinExistence type="predicted"/>
<feature type="transmembrane region" description="Helical" evidence="7">
    <location>
        <begin position="205"/>
        <end position="225"/>
    </location>
</feature>
<sequence>MTEPTASATRASDSRWPALVVLCIGMLMIILDGTIVNVALPAIQNDLGFSQSSLAWVVNAYLIAFAGLLLLAGRLGDLIGRKRVFMAGLSMFTVASLLCGVSGSREMLIVARFVQGVGGAMASAVILGMIVTMFPEPREQAKAIGVYSFVASAGASIGLLVGGVLTQAINWHWIFFVNVPLGIVTAVLAVRLLEAERGIGLRAGADIAGAFLVTSALMLGVYTIVAAADHGWASAHTLGFGAVAIALLAAFVVRQANASNPLLPLRIFRSRNVLGANLIQILMVAGMFGMFFLGALYLQRVLGYDPVQTGLAFLPVSLGIGMLSLGFSARLNMRFGARAVLLPGLALGVGGLALITRVPVDGSYLANVLPAMLLLGIGAGLSFPALMTLAMSDATPADSGLASGLVNTTLQAGGALGLAILATLSASRTDHLVADGDSTASALTGGYHLAFGVSAVFLAVAVLIAVTVLRPQATAAREPVVASEPPTTDITYFEGVTAAE</sequence>
<protein>
    <submittedName>
        <fullName evidence="9">EmrB/QacA subfamily drug resistance transporter</fullName>
    </submittedName>
</protein>
<feature type="transmembrane region" description="Helical" evidence="7">
    <location>
        <begin position="339"/>
        <end position="358"/>
    </location>
</feature>
<keyword evidence="5 7" id="KW-1133">Transmembrane helix</keyword>
<feature type="transmembrane region" description="Helical" evidence="7">
    <location>
        <begin position="364"/>
        <end position="389"/>
    </location>
</feature>
<keyword evidence="10" id="KW-1185">Reference proteome</keyword>
<comment type="subcellular location">
    <subcellularLocation>
        <location evidence="1">Cell membrane</location>
        <topology evidence="1">Multi-pass membrane protein</topology>
    </subcellularLocation>
</comment>
<dbReference type="CDD" id="cd17321">
    <property type="entry name" value="MFS_MMR_MDR_like"/>
    <property type="match status" value="1"/>
</dbReference>
<dbReference type="EMBL" id="FLUV01002180">
    <property type="protein sequence ID" value="SBW27161.1"/>
    <property type="molecule type" value="Genomic_DNA"/>
</dbReference>
<feature type="transmembrane region" description="Helical" evidence="7">
    <location>
        <begin position="144"/>
        <end position="165"/>
    </location>
</feature>
<feature type="transmembrane region" description="Helical" evidence="7">
    <location>
        <begin position="19"/>
        <end position="42"/>
    </location>
</feature>
<evidence type="ECO:0000256" key="4">
    <source>
        <dbReference type="ARBA" id="ARBA00022692"/>
    </source>
</evidence>
<dbReference type="GO" id="GO:0005886">
    <property type="term" value="C:plasma membrane"/>
    <property type="evidence" value="ECO:0007669"/>
    <property type="project" value="UniProtKB-SubCell"/>
</dbReference>
<dbReference type="NCBIfam" id="TIGR00711">
    <property type="entry name" value="efflux_EmrB"/>
    <property type="match status" value="1"/>
</dbReference>
<feature type="transmembrane region" description="Helical" evidence="7">
    <location>
        <begin position="446"/>
        <end position="469"/>
    </location>
</feature>
<feature type="transmembrane region" description="Helical" evidence="7">
    <location>
        <begin position="310"/>
        <end position="327"/>
    </location>
</feature>
<evidence type="ECO:0000256" key="3">
    <source>
        <dbReference type="ARBA" id="ARBA00022475"/>
    </source>
</evidence>
<dbReference type="PANTHER" id="PTHR42718">
    <property type="entry name" value="MAJOR FACILITATOR SUPERFAMILY MULTIDRUG TRANSPORTER MFSC"/>
    <property type="match status" value="1"/>
</dbReference>
<keyword evidence="6 7" id="KW-0472">Membrane</keyword>
<feature type="transmembrane region" description="Helical" evidence="7">
    <location>
        <begin position="84"/>
        <end position="103"/>
    </location>
</feature>
<evidence type="ECO:0000313" key="10">
    <source>
        <dbReference type="Proteomes" id="UP000199013"/>
    </source>
</evidence>
<accession>A0A1C3PBG3</accession>
<dbReference type="SUPFAM" id="SSF103473">
    <property type="entry name" value="MFS general substrate transporter"/>
    <property type="match status" value="1"/>
</dbReference>
<evidence type="ECO:0000256" key="6">
    <source>
        <dbReference type="ARBA" id="ARBA00023136"/>
    </source>
</evidence>
<gene>
    <name evidence="9" type="ORF">FDG2_5199</name>
</gene>
<name>A0A1C3PBG3_9ACTN</name>
<keyword evidence="4 7" id="KW-0812">Transmembrane</keyword>
<dbReference type="InterPro" id="IPR004638">
    <property type="entry name" value="EmrB-like"/>
</dbReference>
<evidence type="ECO:0000256" key="7">
    <source>
        <dbReference type="SAM" id="Phobius"/>
    </source>
</evidence>
<dbReference type="AlphaFoldDB" id="A0A1C3PBG3"/>
<reference evidence="10" key="1">
    <citation type="submission" date="2016-02" db="EMBL/GenBank/DDBJ databases">
        <authorList>
            <person name="Wibberg D."/>
        </authorList>
    </citation>
    <scope>NUCLEOTIDE SEQUENCE [LARGE SCALE GENOMIC DNA]</scope>
</reference>
<feature type="domain" description="Major facilitator superfamily (MFS) profile" evidence="8">
    <location>
        <begin position="18"/>
        <end position="473"/>
    </location>
</feature>
<evidence type="ECO:0000256" key="5">
    <source>
        <dbReference type="ARBA" id="ARBA00022989"/>
    </source>
</evidence>
<dbReference type="PROSITE" id="PS50850">
    <property type="entry name" value="MFS"/>
    <property type="match status" value="1"/>
</dbReference>
<dbReference type="Gene3D" id="1.20.1250.20">
    <property type="entry name" value="MFS general substrate transporter like domains"/>
    <property type="match status" value="1"/>
</dbReference>
<feature type="transmembrane region" description="Helical" evidence="7">
    <location>
        <begin position="231"/>
        <end position="253"/>
    </location>
</feature>
<evidence type="ECO:0000256" key="2">
    <source>
        <dbReference type="ARBA" id="ARBA00022448"/>
    </source>
</evidence>
<feature type="transmembrane region" description="Helical" evidence="7">
    <location>
        <begin position="109"/>
        <end position="132"/>
    </location>
</feature>
<dbReference type="GO" id="GO:0022857">
    <property type="term" value="F:transmembrane transporter activity"/>
    <property type="evidence" value="ECO:0007669"/>
    <property type="project" value="InterPro"/>
</dbReference>
<feature type="transmembrane region" description="Helical" evidence="7">
    <location>
        <begin position="401"/>
        <end position="426"/>
    </location>
</feature>
<organism evidence="9 10">
    <name type="scientific">Candidatus Protofrankia californiensis</name>
    <dbReference type="NCBI Taxonomy" id="1839754"/>
    <lineage>
        <taxon>Bacteria</taxon>
        <taxon>Bacillati</taxon>
        <taxon>Actinomycetota</taxon>
        <taxon>Actinomycetes</taxon>
        <taxon>Frankiales</taxon>
        <taxon>Frankiaceae</taxon>
        <taxon>Protofrankia</taxon>
    </lineage>
</organism>
<dbReference type="Pfam" id="PF07690">
    <property type="entry name" value="MFS_1"/>
    <property type="match status" value="1"/>
</dbReference>
<dbReference type="InterPro" id="IPR020846">
    <property type="entry name" value="MFS_dom"/>
</dbReference>
<dbReference type="InterPro" id="IPR011701">
    <property type="entry name" value="MFS"/>
</dbReference>
<feature type="transmembrane region" description="Helical" evidence="7">
    <location>
        <begin position="54"/>
        <end position="72"/>
    </location>
</feature>
<dbReference type="InterPro" id="IPR036259">
    <property type="entry name" value="MFS_trans_sf"/>
</dbReference>
<dbReference type="PANTHER" id="PTHR42718:SF46">
    <property type="entry name" value="BLR6921 PROTEIN"/>
    <property type="match status" value="1"/>
</dbReference>
<evidence type="ECO:0000313" key="9">
    <source>
        <dbReference type="EMBL" id="SBW27161.1"/>
    </source>
</evidence>